<comment type="caution">
    <text evidence="1">The sequence shown here is derived from an EMBL/GenBank/DDBJ whole genome shotgun (WGS) entry which is preliminary data.</text>
</comment>
<proteinExistence type="predicted"/>
<evidence type="ECO:0008006" key="3">
    <source>
        <dbReference type="Google" id="ProtNLM"/>
    </source>
</evidence>
<evidence type="ECO:0000313" key="2">
    <source>
        <dbReference type="Proteomes" id="UP001222027"/>
    </source>
</evidence>
<dbReference type="EMBL" id="JAQQAF010000004">
    <property type="protein sequence ID" value="KAJ8493842.1"/>
    <property type="molecule type" value="Genomic_DNA"/>
</dbReference>
<protein>
    <recommendedName>
        <fullName evidence="3">FF domain-containing protein</fullName>
    </recommendedName>
</protein>
<dbReference type="PANTHER" id="PTHR35312">
    <property type="entry name" value="OS07G0641800 PROTEIN"/>
    <property type="match status" value="1"/>
</dbReference>
<dbReference type="AlphaFoldDB" id="A0AAV8RDZ6"/>
<gene>
    <name evidence="1" type="ORF">OPV22_015563</name>
</gene>
<keyword evidence="2" id="KW-1185">Reference proteome</keyword>
<accession>A0AAV8RDZ6</accession>
<dbReference type="PANTHER" id="PTHR35312:SF1">
    <property type="entry name" value="OS07G0641800 PROTEIN"/>
    <property type="match status" value="1"/>
</dbReference>
<organism evidence="1 2">
    <name type="scientific">Ensete ventricosum</name>
    <name type="common">Abyssinian banana</name>
    <name type="synonym">Musa ensete</name>
    <dbReference type="NCBI Taxonomy" id="4639"/>
    <lineage>
        <taxon>Eukaryota</taxon>
        <taxon>Viridiplantae</taxon>
        <taxon>Streptophyta</taxon>
        <taxon>Embryophyta</taxon>
        <taxon>Tracheophyta</taxon>
        <taxon>Spermatophyta</taxon>
        <taxon>Magnoliopsida</taxon>
        <taxon>Liliopsida</taxon>
        <taxon>Zingiberales</taxon>
        <taxon>Musaceae</taxon>
        <taxon>Ensete</taxon>
    </lineage>
</organism>
<sequence length="161" mass="18677">MDEREFRRLLDLFPVVRSRNYCAASESSRGTTSHSSQDEVTEWKNAWNQMDEKDGSSETENDDPFWQKLRLAAERKMGAAKAEKFCKAFRMAHEKLVYKELSSDAARKTSKQDRCKLLWFLQLDPLKIETSQHFKADFVAETSFSASSHCKQIVFQVLVQV</sequence>
<name>A0AAV8RDZ6_ENSVE</name>
<dbReference type="Proteomes" id="UP001222027">
    <property type="component" value="Unassembled WGS sequence"/>
</dbReference>
<reference evidence="1 2" key="1">
    <citation type="submission" date="2022-12" db="EMBL/GenBank/DDBJ databases">
        <title>Chromosome-scale assembly of the Ensete ventricosum genome.</title>
        <authorList>
            <person name="Dussert Y."/>
            <person name="Stocks J."/>
            <person name="Wendawek A."/>
            <person name="Woldeyes F."/>
            <person name="Nichols R.A."/>
            <person name="Borrell J.S."/>
        </authorList>
    </citation>
    <scope>NUCLEOTIDE SEQUENCE [LARGE SCALE GENOMIC DNA]</scope>
    <source>
        <strain evidence="2">cv. Maze</strain>
        <tissue evidence="1">Seeds</tissue>
    </source>
</reference>
<evidence type="ECO:0000313" key="1">
    <source>
        <dbReference type="EMBL" id="KAJ8493842.1"/>
    </source>
</evidence>